<dbReference type="STRING" id="56192.UB38_12250"/>
<dbReference type="EMBL" id="PYOP01000023">
    <property type="protein sequence ID" value="PSW94239.1"/>
    <property type="molecule type" value="Genomic_DNA"/>
</dbReference>
<dbReference type="GeneID" id="93549838"/>
<name>A0A0D8P287_9GAMM</name>
<dbReference type="Proteomes" id="UP000241190">
    <property type="component" value="Unassembled WGS sequence"/>
</dbReference>
<protein>
    <submittedName>
        <fullName evidence="1">DUF3301 domain-containing protein</fullName>
    </submittedName>
</protein>
<comment type="caution">
    <text evidence="1">The sequence shown here is derived from an EMBL/GenBank/DDBJ whole genome shotgun (WGS) entry which is preliminary data.</text>
</comment>
<organism evidence="1 4">
    <name type="scientific">Photobacterium iliopiscarium</name>
    <dbReference type="NCBI Taxonomy" id="56192"/>
    <lineage>
        <taxon>Bacteria</taxon>
        <taxon>Pseudomonadati</taxon>
        <taxon>Pseudomonadota</taxon>
        <taxon>Gammaproteobacteria</taxon>
        <taxon>Vibrionales</taxon>
        <taxon>Vibrionaceae</taxon>
        <taxon>Photobacterium</taxon>
    </lineage>
</organism>
<dbReference type="InterPro" id="IPR021732">
    <property type="entry name" value="DUF3301"/>
</dbReference>
<sequence>MDNLFGILIIAIIGFLFWQQRRQTELAQYYIEQRCKNMGLQMISFARGEQKLKDHHGEWGWRTVFVFEFSTDGMDVYQGYIEMKRLRASYFYVPPHRIPEGCDY</sequence>
<reference evidence="1 4" key="1">
    <citation type="submission" date="2018-01" db="EMBL/GenBank/DDBJ databases">
        <title>Whole genome sequencing of Histamine producing bacteria.</title>
        <authorList>
            <person name="Butler K."/>
        </authorList>
    </citation>
    <scope>NUCLEOTIDE SEQUENCE [LARGE SCALE GENOMIC DNA]</scope>
    <source>
        <strain evidence="2 3">ATCC 51761</strain>
        <strain evidence="1 4">NCIMB 13481</strain>
    </source>
</reference>
<dbReference type="Proteomes" id="UP000241954">
    <property type="component" value="Unassembled WGS sequence"/>
</dbReference>
<evidence type="ECO:0000313" key="4">
    <source>
        <dbReference type="Proteomes" id="UP000241954"/>
    </source>
</evidence>
<dbReference type="RefSeq" id="WP_045037476.1">
    <property type="nucleotide sequence ID" value="NZ_CAMQYU010000003.1"/>
</dbReference>
<dbReference type="AlphaFoldDB" id="A0A0D8P287"/>
<proteinExistence type="predicted"/>
<accession>A0A0D8P287</accession>
<gene>
    <name evidence="1" type="ORF">C9I88_13970</name>
    <name evidence="2" type="ORF">C9J52_13715</name>
</gene>
<keyword evidence="3" id="KW-1185">Reference proteome</keyword>
<evidence type="ECO:0000313" key="2">
    <source>
        <dbReference type="EMBL" id="PSW94239.1"/>
    </source>
</evidence>
<dbReference type="Pfam" id="PF11743">
    <property type="entry name" value="DUF3301"/>
    <property type="match status" value="1"/>
</dbReference>
<dbReference type="OrthoDB" id="5959530at2"/>
<evidence type="ECO:0000313" key="1">
    <source>
        <dbReference type="EMBL" id="PSV94911.1"/>
    </source>
</evidence>
<evidence type="ECO:0000313" key="3">
    <source>
        <dbReference type="Proteomes" id="UP000241190"/>
    </source>
</evidence>
<dbReference type="EMBL" id="PYLW01000016">
    <property type="protein sequence ID" value="PSV94911.1"/>
    <property type="molecule type" value="Genomic_DNA"/>
</dbReference>